<dbReference type="VEuPathDB" id="PiroplasmaDB:BOVATA_028560"/>
<feature type="region of interest" description="Disordered" evidence="1">
    <location>
        <begin position="1794"/>
        <end position="1872"/>
    </location>
</feature>
<feature type="compositionally biased region" description="Polar residues" evidence="1">
    <location>
        <begin position="1673"/>
        <end position="1685"/>
    </location>
</feature>
<feature type="region of interest" description="Disordered" evidence="1">
    <location>
        <begin position="1543"/>
        <end position="1706"/>
    </location>
</feature>
<feature type="region of interest" description="Disordered" evidence="1">
    <location>
        <begin position="835"/>
        <end position="867"/>
    </location>
</feature>
<organism evidence="2 3">
    <name type="scientific">Babesia ovata</name>
    <dbReference type="NCBI Taxonomy" id="189622"/>
    <lineage>
        <taxon>Eukaryota</taxon>
        <taxon>Sar</taxon>
        <taxon>Alveolata</taxon>
        <taxon>Apicomplexa</taxon>
        <taxon>Aconoidasida</taxon>
        <taxon>Piroplasmida</taxon>
        <taxon>Babesiidae</taxon>
        <taxon>Babesia</taxon>
    </lineage>
</organism>
<keyword evidence="3" id="KW-1185">Reference proteome</keyword>
<name>A0A2H6KEE4_9APIC</name>
<dbReference type="Proteomes" id="UP000236319">
    <property type="component" value="Unassembled WGS sequence"/>
</dbReference>
<feature type="region of interest" description="Disordered" evidence="1">
    <location>
        <begin position="1358"/>
        <end position="1441"/>
    </location>
</feature>
<feature type="compositionally biased region" description="Low complexity" evidence="1">
    <location>
        <begin position="1821"/>
        <end position="1835"/>
    </location>
</feature>
<feature type="compositionally biased region" description="Low complexity" evidence="1">
    <location>
        <begin position="1625"/>
        <end position="1635"/>
    </location>
</feature>
<dbReference type="GeneID" id="39875133"/>
<dbReference type="EMBL" id="BDSA01000003">
    <property type="protein sequence ID" value="GBE61363.1"/>
    <property type="molecule type" value="Genomic_DNA"/>
</dbReference>
<feature type="compositionally biased region" description="Acidic residues" evidence="1">
    <location>
        <begin position="1367"/>
        <end position="1380"/>
    </location>
</feature>
<proteinExistence type="predicted"/>
<feature type="compositionally biased region" description="Basic residues" evidence="1">
    <location>
        <begin position="1857"/>
        <end position="1872"/>
    </location>
</feature>
<evidence type="ECO:0000256" key="1">
    <source>
        <dbReference type="SAM" id="MobiDB-lite"/>
    </source>
</evidence>
<dbReference type="RefSeq" id="XP_028867606.1">
    <property type="nucleotide sequence ID" value="XM_029011773.1"/>
</dbReference>
<feature type="compositionally biased region" description="Polar residues" evidence="1">
    <location>
        <begin position="1598"/>
        <end position="1611"/>
    </location>
</feature>
<reference evidence="2 3" key="1">
    <citation type="journal article" date="2017" name="BMC Genomics">
        <title>Whole-genome assembly of Babesia ovata and comparative genomics between closely related pathogens.</title>
        <authorList>
            <person name="Yamagishi J."/>
            <person name="Asada M."/>
            <person name="Hakimi H."/>
            <person name="Tanaka T.Q."/>
            <person name="Sugimoto C."/>
            <person name="Kawazu S."/>
        </authorList>
    </citation>
    <scope>NUCLEOTIDE SEQUENCE [LARGE SCALE GENOMIC DNA]</scope>
    <source>
        <strain evidence="2 3">Miyake</strain>
    </source>
</reference>
<feature type="region of interest" description="Disordered" evidence="1">
    <location>
        <begin position="1995"/>
        <end position="2029"/>
    </location>
</feature>
<feature type="compositionally biased region" description="Low complexity" evidence="1">
    <location>
        <begin position="837"/>
        <end position="857"/>
    </location>
</feature>
<feature type="compositionally biased region" description="Basic and acidic residues" evidence="1">
    <location>
        <begin position="1547"/>
        <end position="1556"/>
    </location>
</feature>
<protein>
    <submittedName>
        <fullName evidence="2">Chloroquine resistance marker, putative</fullName>
    </submittedName>
</protein>
<feature type="compositionally biased region" description="Acidic residues" evidence="1">
    <location>
        <begin position="1407"/>
        <end position="1429"/>
    </location>
</feature>
<evidence type="ECO:0000313" key="3">
    <source>
        <dbReference type="Proteomes" id="UP000236319"/>
    </source>
</evidence>
<sequence length="2445" mass="272844">MPADDAELINMKPENDECLHLRDYTAHDANLIPVLPEEIEFRRVENFHCRNLTIVEQSPIAVRKFQELTKELGTVKEPISVVLPTKLPFDLGNYHPCLDSQAPTLSDDEDITNESVNSRDPFATGFSTLDEPYYRLAERIYHLEKLKIEQRSARSTPTVADTLDGEQQLLNESDDDASLHSLHVTAPAAGEDGFSTGREQECNPPGGEQGNMSCESVTSVGYDNDRPTLWNASPSSDVDELPLAGGNTSVEDEHLKTTNSTGIANRDHGEGKLHHVSMFNTQPPLAYYDPFDEPEDDHFWPFSLGTSVWNFVVGSAQSLASRDSVGINMESHISSFYSKEGRAMAPAAGGGSFSESAAPDSLSQQLRSGLAWRSMLLQQVGVNRYCTYDPSAETVVTTMYDTGDSSLRGQVDHLQSGEDVDCTLGISSCNESVMNRNHERYHSEAAIPSAFTFFQEDGTVIRYVEDFLIYSPNCDRITPLNQLSHFGAGLWLVGKLKLVSTLHTVSELRALMHPTLNDELSSNDSSRGRQRRKSKVVGVRARIMDFFIDYGCKPSDVPALYVISEHDIYYRLDRPAVRYASYHVSFLLYYNLSTRLTKEYQRNCNRRLNEILAEIAAEDGLAVTAWNESMHLPGFTEADLIKLIEMLYTDCLHLHLFQNRRKEIDQGQTQETNAHSDIGSGTGVGSYGSIDIKAAYTALDSPYSMFDASKTLGSTTVAEDIKIEPDGENPISAPTDAPAANPGTSTVGLLLCDLMALLKEHRPFVFFDESFVVPEFMSAAHLTEKYLSTFQLLYNEAEMSSYKRDRDMSIPTLPSVLDVQAPIVAAEVTRVPKMPKRASLPKSAKASKAAKDGAATKIPKEPKSSKMPAAVEPLKVVAQPPPPVEIKSKVSGRIIKRNSKLTDAADIQLIAPEEPKPVVKRSTAASEPDEAMKQRQQMLIDKEKQCNALTLPDDFEYTCYNTCSDVSGDEASKQPLALLNDCNVELNDARYYPRDIPLRMLRFYGADDILDIANVCRQFSASPSNVDPLLPKFSFAELERSLLYTTSVDVYKPLEPSTFRFEPPQCLCSLVAEHDDWFVKFQGLDKRVNDLYLGLMRCLNDYSRFDSWEYRVRMMRILSPLSDKKKDAQERDIKASMPDYETLSYFMSTHGGCLYRGRFRHIIPEPEHPIPYINCSRWNRRFKKVERLLAATKSYTYTNVDYEYLADGVVISLNSRLEGVPMDLLANSRREGADYRVIYPSDVFEVLPTFSKKLLVWQTEPLPETPERSDLLDTLNDRLKASSLLLFGVDPVPVNKAEPVLGFGFRESMSLLTAKVALHPMMLTEYTWPCLLRIHLFYAVYSCRRKYVYRINSGNYGDAPSSAMNAMEDEDEDEEDDEAMDKEAPDGGKGESTAAKPNGSLAATSNSEDDVDDEEEEEEEAEAEAEETEEGGRVGRRRGPGTQRYSPYYEFEIQWYPDNGRVKHLFKGSVSIEAVKVVMEKLRVCSFFELEVRDRLILLRWMGELLSYSPEAKRFIDQRNDEFFNLKAALVKSDSTQAAAVAASADGKVEDVDRPLNNEMMSSPGNFDAAVKSETDGDLSGAAESSGESGKDTDKSTENTTAASASQNPSGGTAHPKVKSEPESSSKSSASIPVKLEPVDAPMGVDGVAIKEEPGTKVSRKKASAGDVKMEGDSQNPEGAATNNARDNDQGAAAASGTDTAKRKKPKEIMKDLAELEERYVQRNVHIGRDRFYNDYYYFGGELGYRIFVRTLPSARFTAQRNSMRTKQQRTASFGPEKFKFRIADHAKQLQADRIFSADEVPGQKKRKSAGKGSTSEPQENNNKASNDSNSAPNPQEASSDPKNGAGAKDEGSVPMIKRRKPKGRKPKMVKPRLRRSREFFDRQPTSFNTVFDYLNYLTTIPPRLSWGVMDTPWDIRMFIERLSPLTSNERALQAKLIQLEPEFNNAASLPNSAVEAWRAPTPYGHLLISLTQGVKSFSSNIIEMSNTTLLRYGGMKSESPSSEDQAMHGEREKHRRRGKATDSASDGNPCNRCASKGHKLCGADVVKVIDAENKRLAELIGSVALDSLACCCGDVATVASGVSLIIQLVVLCESVISRYCDWLSWNEKRAMWWDKIDSMYRNMQRMSSKIADKSGSRTSPARNCACGSRGGSAALNADEKLLLQSIEELGVWFQYVYVFNHQRMNLFSKHQLHWTSALETAEPTLLCSHITAMCQGSMVYMFGGYREWLLSLAANNQFPRDLLSEMVKEYGSPPSESSKASLLKLLHSMEPVVPVETLEVYIESVWLFEVPKCGRFARLALRSVGYEKYDPEGNPASESIVEGRFVPYLQSVYASVAAQDSESTDNKVAASADYFLRGESRESQRFVVYAPLDSVDRASEFVLPLTFLAGHMSHVWRPSMKCEWDGKESQVHNMCYGAADLWRTVQIDTGDQKELVNLWEITPV</sequence>
<comment type="caution">
    <text evidence="2">The sequence shown here is derived from an EMBL/GenBank/DDBJ whole genome shotgun (WGS) entry which is preliminary data.</text>
</comment>
<dbReference type="OrthoDB" id="340714at2759"/>
<gene>
    <name evidence="2" type="ORF">BOVATA_028560</name>
</gene>
<accession>A0A2H6KEE4</accession>
<evidence type="ECO:0000313" key="2">
    <source>
        <dbReference type="EMBL" id="GBE61363.1"/>
    </source>
</evidence>
<feature type="region of interest" description="Disordered" evidence="1">
    <location>
        <begin position="188"/>
        <end position="212"/>
    </location>
</feature>